<dbReference type="EMBL" id="UINC01100254">
    <property type="protein sequence ID" value="SVC60171.1"/>
    <property type="molecule type" value="Genomic_DNA"/>
</dbReference>
<evidence type="ECO:0000259" key="1">
    <source>
        <dbReference type="Pfam" id="PF13568"/>
    </source>
</evidence>
<proteinExistence type="predicted"/>
<dbReference type="InterPro" id="IPR025665">
    <property type="entry name" value="Beta-barrel_OMP_2"/>
</dbReference>
<protein>
    <recommendedName>
        <fullName evidence="1">Outer membrane protein beta-barrel domain-containing protein</fullName>
    </recommendedName>
</protein>
<organism evidence="2">
    <name type="scientific">marine metagenome</name>
    <dbReference type="NCBI Taxonomy" id="408172"/>
    <lineage>
        <taxon>unclassified sequences</taxon>
        <taxon>metagenomes</taxon>
        <taxon>ecological metagenomes</taxon>
    </lineage>
</organism>
<reference evidence="2" key="1">
    <citation type="submission" date="2018-05" db="EMBL/GenBank/DDBJ databases">
        <authorList>
            <person name="Lanie J.A."/>
            <person name="Ng W.-L."/>
            <person name="Kazmierczak K.M."/>
            <person name="Andrzejewski T.M."/>
            <person name="Davidsen T.M."/>
            <person name="Wayne K.J."/>
            <person name="Tettelin H."/>
            <person name="Glass J.I."/>
            <person name="Rusch D."/>
            <person name="Podicherti R."/>
            <person name="Tsui H.-C.T."/>
            <person name="Winkler M.E."/>
        </authorList>
    </citation>
    <scope>NUCLEOTIDE SEQUENCE</scope>
</reference>
<evidence type="ECO:0000313" key="2">
    <source>
        <dbReference type="EMBL" id="SVC60171.1"/>
    </source>
</evidence>
<accession>A0A382NKP9</accession>
<name>A0A382NKP9_9ZZZZ</name>
<dbReference type="Pfam" id="PF13568">
    <property type="entry name" value="OMP_b-brl_2"/>
    <property type="match status" value="1"/>
</dbReference>
<dbReference type="AlphaFoldDB" id="A0A382NKP9"/>
<gene>
    <name evidence="2" type="ORF">METZ01_LOCUS313025</name>
</gene>
<feature type="domain" description="Outer membrane protein beta-barrel" evidence="1">
    <location>
        <begin position="30"/>
        <end position="220"/>
    </location>
</feature>
<sequence>MINRFLAEMKKLVTILLPLLFVANIPLQSFAQKHPKLKNLPRYDNKKIHFGFTMGINTMDFRIKPVANISDFDSLYILESQNQKGFNLGIVSNLGLNKFFDLRFLPRLVFSERIIEYSFLDGNRKIYMQTKPIESTFIDFPILIKYKSERYNNFRTYLLGGIKYGMDIASQKDIDDEGEKIVKLKKNDLAIEIGFGMDFYLEYFKFSPQIKLSFGVIDLLSEDETVYTKSVEKLTTNAWLLSFTFE</sequence>